<dbReference type="EMBL" id="JAHHUM010001567">
    <property type="protein sequence ID" value="KAK5610457.1"/>
    <property type="molecule type" value="Genomic_DNA"/>
</dbReference>
<comment type="caution">
    <text evidence="1">The sequence shown here is derived from an EMBL/GenBank/DDBJ whole genome shotgun (WGS) entry which is preliminary data.</text>
</comment>
<sequence length="77" mass="8621">MLHSHFTLNEFARELICRGDVRTWRGLHAGPCQSTKRTVHALERRGGARGAQLLNIDLRMPPGSVSASWPSTWPLQS</sequence>
<evidence type="ECO:0000313" key="2">
    <source>
        <dbReference type="Proteomes" id="UP001311232"/>
    </source>
</evidence>
<accession>A0AAV9RNE9</accession>
<proteinExistence type="predicted"/>
<evidence type="ECO:0000313" key="1">
    <source>
        <dbReference type="EMBL" id="KAK5610457.1"/>
    </source>
</evidence>
<gene>
    <name evidence="1" type="ORF">CRENBAI_004396</name>
</gene>
<name>A0AAV9RNE9_9TELE</name>
<protein>
    <submittedName>
        <fullName evidence="1">Uncharacterized protein</fullName>
    </submittedName>
</protein>
<dbReference type="AlphaFoldDB" id="A0AAV9RNE9"/>
<dbReference type="Proteomes" id="UP001311232">
    <property type="component" value="Unassembled WGS sequence"/>
</dbReference>
<reference evidence="1 2" key="1">
    <citation type="submission" date="2021-06" db="EMBL/GenBank/DDBJ databases">
        <authorList>
            <person name="Palmer J.M."/>
        </authorList>
    </citation>
    <scope>NUCLEOTIDE SEQUENCE [LARGE SCALE GENOMIC DNA]</scope>
    <source>
        <strain evidence="1 2">MEX-2019</strain>
        <tissue evidence="1">Muscle</tissue>
    </source>
</reference>
<keyword evidence="2" id="KW-1185">Reference proteome</keyword>
<organism evidence="1 2">
    <name type="scientific">Crenichthys baileyi</name>
    <name type="common">White River springfish</name>
    <dbReference type="NCBI Taxonomy" id="28760"/>
    <lineage>
        <taxon>Eukaryota</taxon>
        <taxon>Metazoa</taxon>
        <taxon>Chordata</taxon>
        <taxon>Craniata</taxon>
        <taxon>Vertebrata</taxon>
        <taxon>Euteleostomi</taxon>
        <taxon>Actinopterygii</taxon>
        <taxon>Neopterygii</taxon>
        <taxon>Teleostei</taxon>
        <taxon>Neoteleostei</taxon>
        <taxon>Acanthomorphata</taxon>
        <taxon>Ovalentaria</taxon>
        <taxon>Atherinomorphae</taxon>
        <taxon>Cyprinodontiformes</taxon>
        <taxon>Goodeidae</taxon>
        <taxon>Crenichthys</taxon>
    </lineage>
</organism>